<reference evidence="5" key="2">
    <citation type="submission" date="2023-01" db="EMBL/GenBank/DDBJ databases">
        <title>Human gut microbiome strain richness.</title>
        <authorList>
            <person name="Chen-Liaw A."/>
        </authorList>
    </citation>
    <scope>NUCLEOTIDE SEQUENCE</scope>
    <source>
        <strain evidence="5">B1_m1001713B170214d0_201011</strain>
    </source>
</reference>
<dbReference type="EMBL" id="JAQLGM010000036">
    <property type="protein sequence ID" value="MDB2001329.1"/>
    <property type="molecule type" value="Genomic_DNA"/>
</dbReference>
<evidence type="ECO:0000313" key="6">
    <source>
        <dbReference type="Proteomes" id="UP001203136"/>
    </source>
</evidence>
<dbReference type="Gene3D" id="1.10.357.10">
    <property type="entry name" value="Tetracycline Repressor, domain 2"/>
    <property type="match status" value="1"/>
</dbReference>
<dbReference type="InterPro" id="IPR050624">
    <property type="entry name" value="HTH-type_Tx_Regulator"/>
</dbReference>
<gene>
    <name evidence="4" type="ORF">K5I21_00870</name>
    <name evidence="5" type="ORF">PM006_14055</name>
</gene>
<dbReference type="Pfam" id="PF17924">
    <property type="entry name" value="TetR_C_19"/>
    <property type="match status" value="1"/>
</dbReference>
<dbReference type="PANTHER" id="PTHR43479">
    <property type="entry name" value="ACREF/ENVCD OPERON REPRESSOR-RELATED"/>
    <property type="match status" value="1"/>
</dbReference>
<dbReference type="GO" id="GO:0003677">
    <property type="term" value="F:DNA binding"/>
    <property type="evidence" value="ECO:0007669"/>
    <property type="project" value="UniProtKB-UniRule"/>
</dbReference>
<evidence type="ECO:0000256" key="2">
    <source>
        <dbReference type="PROSITE-ProRule" id="PRU00335"/>
    </source>
</evidence>
<comment type="caution">
    <text evidence="4">The sequence shown here is derived from an EMBL/GenBank/DDBJ whole genome shotgun (WGS) entry which is preliminary data.</text>
</comment>
<dbReference type="GeneID" id="57967870"/>
<dbReference type="Proteomes" id="UP001300871">
    <property type="component" value="Unassembled WGS sequence"/>
</dbReference>
<name>A0AAW6AVY3_CLOSY</name>
<organism evidence="4 6">
    <name type="scientific">Clostridium symbiosum</name>
    <name type="common">Bacteroides symbiosus</name>
    <dbReference type="NCBI Taxonomy" id="1512"/>
    <lineage>
        <taxon>Bacteria</taxon>
        <taxon>Bacillati</taxon>
        <taxon>Bacillota</taxon>
        <taxon>Clostridia</taxon>
        <taxon>Lachnospirales</taxon>
        <taxon>Lachnospiraceae</taxon>
        <taxon>Otoolea</taxon>
    </lineage>
</organism>
<proteinExistence type="predicted"/>
<dbReference type="PANTHER" id="PTHR43479:SF11">
    <property type="entry name" value="ACREF_ENVCD OPERON REPRESSOR-RELATED"/>
    <property type="match status" value="1"/>
</dbReference>
<dbReference type="RefSeq" id="WP_003497512.1">
    <property type="nucleotide sequence ID" value="NZ_CABHNX010000269.1"/>
</dbReference>
<evidence type="ECO:0000313" key="5">
    <source>
        <dbReference type="EMBL" id="MDB2001329.1"/>
    </source>
</evidence>
<reference evidence="4" key="1">
    <citation type="journal article" date="2022" name="Cell Host Microbe">
        <title>Colonization of the live biotherapeutic product VE303 and modulation of the microbiota and metabolites in healthy volunteers.</title>
        <authorList>
            <person name="Dsouza M."/>
            <person name="Menon R."/>
            <person name="Crossette E."/>
            <person name="Bhattarai S.K."/>
            <person name="Schneider J."/>
            <person name="Kim Y.G."/>
            <person name="Reddy S."/>
            <person name="Caballero S."/>
            <person name="Felix C."/>
            <person name="Cornacchione L."/>
            <person name="Hendrickson J."/>
            <person name="Watson A.R."/>
            <person name="Minot S.S."/>
            <person name="Greenfield N."/>
            <person name="Schopf L."/>
            <person name="Szabady R."/>
            <person name="Patarroyo J."/>
            <person name="Smith W."/>
            <person name="Harrison P."/>
            <person name="Kuijper E.J."/>
            <person name="Kelly C.P."/>
            <person name="Olle B."/>
            <person name="Bobilev D."/>
            <person name="Silber J.L."/>
            <person name="Bucci V."/>
            <person name="Roberts B."/>
            <person name="Faith J."/>
            <person name="Norman J.M."/>
        </authorList>
    </citation>
    <scope>NUCLEOTIDE SEQUENCE</scope>
    <source>
        <strain evidence="4">VE303-04</strain>
    </source>
</reference>
<dbReference type="EMBL" id="JAINVB010000001">
    <property type="protein sequence ID" value="MCK0084448.1"/>
    <property type="molecule type" value="Genomic_DNA"/>
</dbReference>
<dbReference type="Proteomes" id="UP001203136">
    <property type="component" value="Unassembled WGS sequence"/>
</dbReference>
<keyword evidence="1 2" id="KW-0238">DNA-binding</keyword>
<dbReference type="PROSITE" id="PS50977">
    <property type="entry name" value="HTH_TETR_2"/>
    <property type="match status" value="1"/>
</dbReference>
<accession>A0AAW6AVY3</accession>
<protein>
    <submittedName>
        <fullName evidence="4">TetR/AcrR family transcriptional regulator</fullName>
    </submittedName>
</protein>
<dbReference type="Pfam" id="PF00440">
    <property type="entry name" value="TetR_N"/>
    <property type="match status" value="1"/>
</dbReference>
<dbReference type="AlphaFoldDB" id="A0AAW6AVY3"/>
<evidence type="ECO:0000313" key="4">
    <source>
        <dbReference type="EMBL" id="MCK0084448.1"/>
    </source>
</evidence>
<feature type="domain" description="HTH tetR-type" evidence="3">
    <location>
        <begin position="11"/>
        <end position="71"/>
    </location>
</feature>
<sequence>MPTERFYRLPEEKKRSICSAAVKEFARVPLDKVSINQIIKEADISRGSFYTYFEDKWDLLACIFEDSQNRLRDFCREALITSGGNIWVMLEALLDRTIEFCSGKGQFKFIKNVMYHTGSEEILKGFSKRMNDTYGHKNEEIERWIFENTDKKVMMVEDYEVFHCFFQLAMLSIAMEIKDYFDEVPVDTIKSRFATKLEILKNGICRNGSEGRAGNS</sequence>
<feature type="DNA-binding region" description="H-T-H motif" evidence="2">
    <location>
        <begin position="34"/>
        <end position="53"/>
    </location>
</feature>
<dbReference type="InterPro" id="IPR001647">
    <property type="entry name" value="HTH_TetR"/>
</dbReference>
<evidence type="ECO:0000259" key="3">
    <source>
        <dbReference type="PROSITE" id="PS50977"/>
    </source>
</evidence>
<evidence type="ECO:0000256" key="1">
    <source>
        <dbReference type="ARBA" id="ARBA00023125"/>
    </source>
</evidence>
<dbReference type="SUPFAM" id="SSF46689">
    <property type="entry name" value="Homeodomain-like"/>
    <property type="match status" value="1"/>
</dbReference>
<dbReference type="InterPro" id="IPR009057">
    <property type="entry name" value="Homeodomain-like_sf"/>
</dbReference>